<protein>
    <submittedName>
        <fullName evidence="2">Uncharacterized protein</fullName>
    </submittedName>
</protein>
<name>A0AAV9MCX3_9SOLN</name>
<feature type="compositionally biased region" description="Basic residues" evidence="1">
    <location>
        <begin position="67"/>
        <end position="76"/>
    </location>
</feature>
<evidence type="ECO:0000313" key="2">
    <source>
        <dbReference type="EMBL" id="KAK4735691.1"/>
    </source>
</evidence>
<dbReference type="Proteomes" id="UP001311915">
    <property type="component" value="Unassembled WGS sequence"/>
</dbReference>
<dbReference type="AlphaFoldDB" id="A0AAV9MCX3"/>
<organism evidence="2 3">
    <name type="scientific">Solanum pinnatisectum</name>
    <name type="common">tansyleaf nightshade</name>
    <dbReference type="NCBI Taxonomy" id="50273"/>
    <lineage>
        <taxon>Eukaryota</taxon>
        <taxon>Viridiplantae</taxon>
        <taxon>Streptophyta</taxon>
        <taxon>Embryophyta</taxon>
        <taxon>Tracheophyta</taxon>
        <taxon>Spermatophyta</taxon>
        <taxon>Magnoliopsida</taxon>
        <taxon>eudicotyledons</taxon>
        <taxon>Gunneridae</taxon>
        <taxon>Pentapetalae</taxon>
        <taxon>asterids</taxon>
        <taxon>lamiids</taxon>
        <taxon>Solanales</taxon>
        <taxon>Solanaceae</taxon>
        <taxon>Solanoideae</taxon>
        <taxon>Solaneae</taxon>
        <taxon>Solanum</taxon>
    </lineage>
</organism>
<dbReference type="EMBL" id="JAWPEI010000002">
    <property type="protein sequence ID" value="KAK4735691.1"/>
    <property type="molecule type" value="Genomic_DNA"/>
</dbReference>
<comment type="caution">
    <text evidence="2">The sequence shown here is derived from an EMBL/GenBank/DDBJ whole genome shotgun (WGS) entry which is preliminary data.</text>
</comment>
<evidence type="ECO:0000313" key="3">
    <source>
        <dbReference type="Proteomes" id="UP001311915"/>
    </source>
</evidence>
<feature type="compositionally biased region" description="Basic and acidic residues" evidence="1">
    <location>
        <begin position="57"/>
        <end position="66"/>
    </location>
</feature>
<gene>
    <name evidence="2" type="ORF">R3W88_009952</name>
</gene>
<accession>A0AAV9MCX3</accession>
<sequence length="76" mass="8759">MQGSKLVRSSGQSSVDTEFGLTFLLKIRMTMHSFLYSMVEYGRLITNPIENLNSRDQTSKDNIVKSERKKKTHVYS</sequence>
<reference evidence="2 3" key="1">
    <citation type="submission" date="2023-10" db="EMBL/GenBank/DDBJ databases">
        <title>Genome-Wide Identification Analysis in wild type Solanum Pinnatisectum Reveals Some Genes Defensing Phytophthora Infestans.</title>
        <authorList>
            <person name="Sun C."/>
        </authorList>
    </citation>
    <scope>NUCLEOTIDE SEQUENCE [LARGE SCALE GENOMIC DNA]</scope>
    <source>
        <strain evidence="2">LQN</strain>
        <tissue evidence="2">Leaf</tissue>
    </source>
</reference>
<keyword evidence="3" id="KW-1185">Reference proteome</keyword>
<proteinExistence type="predicted"/>
<feature type="region of interest" description="Disordered" evidence="1">
    <location>
        <begin position="52"/>
        <end position="76"/>
    </location>
</feature>
<evidence type="ECO:0000256" key="1">
    <source>
        <dbReference type="SAM" id="MobiDB-lite"/>
    </source>
</evidence>